<dbReference type="PANTHER" id="PTHR24260:SF147">
    <property type="entry name" value="EG:BACR7A4.3 PROTEIN-RELATED"/>
    <property type="match status" value="1"/>
</dbReference>
<evidence type="ECO:0000256" key="4">
    <source>
        <dbReference type="SAM" id="SignalP"/>
    </source>
</evidence>
<dbReference type="InterPro" id="IPR001254">
    <property type="entry name" value="Trypsin_dom"/>
</dbReference>
<dbReference type="GO" id="GO:0006508">
    <property type="term" value="P:proteolysis"/>
    <property type="evidence" value="ECO:0007669"/>
    <property type="project" value="UniProtKB-KW"/>
</dbReference>
<keyword evidence="4" id="KW-0732">Signal</keyword>
<dbReference type="Gene3D" id="2.40.10.10">
    <property type="entry name" value="Trypsin-like serine proteases"/>
    <property type="match status" value="1"/>
</dbReference>
<gene>
    <name evidence="6" type="ORF">DMAD_09177</name>
</gene>
<dbReference type="PROSITE" id="PS00134">
    <property type="entry name" value="TRYPSIN_HIS"/>
    <property type="match status" value="1"/>
</dbReference>
<evidence type="ECO:0000256" key="1">
    <source>
        <dbReference type="ARBA" id="ARBA00023157"/>
    </source>
</evidence>
<accession>A0AAU9EW13</accession>
<reference evidence="6 7" key="1">
    <citation type="submission" date="2024-02" db="EMBL/GenBank/DDBJ databases">
        <title>A chromosome-level genome assembly of Drosophila madeirensis, a fruit fly species endemic to Madeira island.</title>
        <authorList>
            <person name="Tomihara K."/>
            <person name="Llopart A."/>
            <person name="Yamamoto D."/>
        </authorList>
    </citation>
    <scope>NUCLEOTIDE SEQUENCE [LARGE SCALE GENOMIC DNA]</scope>
    <source>
        <strain evidence="6 7">RF1</strain>
    </source>
</reference>
<dbReference type="SMART" id="SM00020">
    <property type="entry name" value="Tryp_SPc"/>
    <property type="match status" value="1"/>
</dbReference>
<feature type="signal peptide" evidence="4">
    <location>
        <begin position="1"/>
        <end position="25"/>
    </location>
</feature>
<feature type="compositionally biased region" description="Basic residues" evidence="3">
    <location>
        <begin position="126"/>
        <end position="136"/>
    </location>
</feature>
<dbReference type="PROSITE" id="PS00135">
    <property type="entry name" value="TRYPSIN_SER"/>
    <property type="match status" value="1"/>
</dbReference>
<dbReference type="InterPro" id="IPR033116">
    <property type="entry name" value="TRYPSIN_SER"/>
</dbReference>
<feature type="chain" id="PRO_5044020880" evidence="4">
    <location>
        <begin position="26"/>
        <end position="414"/>
    </location>
</feature>
<dbReference type="PRINTS" id="PR00722">
    <property type="entry name" value="CHYMOTRYPSIN"/>
</dbReference>
<feature type="domain" description="Peptidase S1" evidence="5">
    <location>
        <begin position="164"/>
        <end position="413"/>
    </location>
</feature>
<dbReference type="AlphaFoldDB" id="A0AAU9EW13"/>
<dbReference type="PANTHER" id="PTHR24260">
    <property type="match status" value="1"/>
</dbReference>
<evidence type="ECO:0000256" key="2">
    <source>
        <dbReference type="RuleBase" id="RU363034"/>
    </source>
</evidence>
<dbReference type="InterPro" id="IPR009003">
    <property type="entry name" value="Peptidase_S1_PA"/>
</dbReference>
<dbReference type="PROSITE" id="PS50240">
    <property type="entry name" value="TRYPSIN_DOM"/>
    <property type="match status" value="1"/>
</dbReference>
<proteinExistence type="predicted"/>
<keyword evidence="2" id="KW-0720">Serine protease</keyword>
<dbReference type="InterPro" id="IPR001314">
    <property type="entry name" value="Peptidase_S1A"/>
</dbReference>
<keyword evidence="7" id="KW-1185">Reference proteome</keyword>
<evidence type="ECO:0000256" key="3">
    <source>
        <dbReference type="SAM" id="MobiDB-lite"/>
    </source>
</evidence>
<name>A0AAU9EW13_DROMD</name>
<sequence length="414" mass="46016">MKSKYQLTFLTFISTLMLTIVSTQGWHSGHAHGHGHGHGHTAWSGAPTSYVSFDMYGNCYAHDRPLVGRCVPYRDCISALRSGPQVTPLLCPSSNHEQLVCCPHGGYVLGETSQSKSQQACAKSYPRGRHKRRRRRDTSAEPKAQPEPQLEPLITRLNHSENQVVGGRLTQQHEHPYMCALGWRSSRRGHDNHHTWGLSRYVYHCGCVLISRRFALTAGHCANVGGESPAVVLIGGVDLNDTRGHRIDIEHITRPPHYDEETLTDDLAVVQLARSVHHPVACLWTQESIPERPLTALGYGQTKFAGPHSNQLLQVLLYPLDNPRCQRYVQRSDKLSNGLGPGQLCAGDYSGRMDTCQGDSGGPLLLLQQLGHRHQRVPYVVGLTSFGGACASGEPGIYVRIVHYLRWIEEIVWN</sequence>
<evidence type="ECO:0000259" key="5">
    <source>
        <dbReference type="PROSITE" id="PS50240"/>
    </source>
</evidence>
<dbReference type="GO" id="GO:0004252">
    <property type="term" value="F:serine-type endopeptidase activity"/>
    <property type="evidence" value="ECO:0007669"/>
    <property type="project" value="InterPro"/>
</dbReference>
<dbReference type="SUPFAM" id="SSF50494">
    <property type="entry name" value="Trypsin-like serine proteases"/>
    <property type="match status" value="1"/>
</dbReference>
<keyword evidence="1" id="KW-1015">Disulfide bond</keyword>
<organism evidence="6 7">
    <name type="scientific">Drosophila madeirensis</name>
    <name type="common">Fruit fly</name>
    <dbReference type="NCBI Taxonomy" id="30013"/>
    <lineage>
        <taxon>Eukaryota</taxon>
        <taxon>Metazoa</taxon>
        <taxon>Ecdysozoa</taxon>
        <taxon>Arthropoda</taxon>
        <taxon>Hexapoda</taxon>
        <taxon>Insecta</taxon>
        <taxon>Pterygota</taxon>
        <taxon>Neoptera</taxon>
        <taxon>Endopterygota</taxon>
        <taxon>Diptera</taxon>
        <taxon>Brachycera</taxon>
        <taxon>Muscomorpha</taxon>
        <taxon>Ephydroidea</taxon>
        <taxon>Drosophilidae</taxon>
        <taxon>Drosophila</taxon>
        <taxon>Sophophora</taxon>
    </lineage>
</organism>
<dbReference type="InterPro" id="IPR043504">
    <property type="entry name" value="Peptidase_S1_PA_chymotrypsin"/>
</dbReference>
<dbReference type="EMBL" id="AP029263">
    <property type="protein sequence ID" value="BFF90700.1"/>
    <property type="molecule type" value="Genomic_DNA"/>
</dbReference>
<evidence type="ECO:0000313" key="6">
    <source>
        <dbReference type="EMBL" id="BFF90700.1"/>
    </source>
</evidence>
<protein>
    <submittedName>
        <fullName evidence="6">Serine protease snake</fullName>
    </submittedName>
</protein>
<dbReference type="InterPro" id="IPR051333">
    <property type="entry name" value="CLIP_Serine_Protease"/>
</dbReference>
<dbReference type="CDD" id="cd00190">
    <property type="entry name" value="Tryp_SPc"/>
    <property type="match status" value="1"/>
</dbReference>
<dbReference type="Pfam" id="PF00089">
    <property type="entry name" value="Trypsin"/>
    <property type="match status" value="1"/>
</dbReference>
<keyword evidence="2 6" id="KW-0645">Protease</keyword>
<feature type="region of interest" description="Disordered" evidence="3">
    <location>
        <begin position="118"/>
        <end position="151"/>
    </location>
</feature>
<dbReference type="Proteomes" id="UP001500889">
    <property type="component" value="Chromosome O"/>
</dbReference>
<evidence type="ECO:0000313" key="7">
    <source>
        <dbReference type="Proteomes" id="UP001500889"/>
    </source>
</evidence>
<keyword evidence="2" id="KW-0378">Hydrolase</keyword>
<dbReference type="InterPro" id="IPR018114">
    <property type="entry name" value="TRYPSIN_HIS"/>
</dbReference>